<dbReference type="Proteomes" id="UP000032679">
    <property type="component" value="Unassembled WGS sequence"/>
</dbReference>
<dbReference type="InterPro" id="IPR010753">
    <property type="entry name" value="DUF1330"/>
</dbReference>
<dbReference type="InterPro" id="IPR011008">
    <property type="entry name" value="Dimeric_a/b-barrel"/>
</dbReference>
<name>A0A0D6MKE3_9PROT</name>
<dbReference type="Gene3D" id="3.30.70.100">
    <property type="match status" value="1"/>
</dbReference>
<feature type="domain" description="DUF1330" evidence="1">
    <location>
        <begin position="4"/>
        <end position="95"/>
    </location>
</feature>
<organism evidence="2 3">
    <name type="scientific">Tanticharoenia sakaeratensis NBRC 103193</name>
    <dbReference type="NCBI Taxonomy" id="1231623"/>
    <lineage>
        <taxon>Bacteria</taxon>
        <taxon>Pseudomonadati</taxon>
        <taxon>Pseudomonadota</taxon>
        <taxon>Alphaproteobacteria</taxon>
        <taxon>Acetobacterales</taxon>
        <taxon>Acetobacteraceae</taxon>
        <taxon>Tanticharoenia</taxon>
    </lineage>
</organism>
<dbReference type="PANTHER" id="PTHR41521:SF4">
    <property type="entry name" value="BLR0684 PROTEIN"/>
    <property type="match status" value="1"/>
</dbReference>
<comment type="caution">
    <text evidence="2">The sequence shown here is derived from an EMBL/GenBank/DDBJ whole genome shotgun (WGS) entry which is preliminary data.</text>
</comment>
<gene>
    <name evidence="2" type="ORF">Tasa_017_027</name>
</gene>
<dbReference type="AlphaFoldDB" id="A0A0D6MKE3"/>
<evidence type="ECO:0000259" key="1">
    <source>
        <dbReference type="Pfam" id="PF07045"/>
    </source>
</evidence>
<keyword evidence="3" id="KW-1185">Reference proteome</keyword>
<dbReference type="PANTHER" id="PTHR41521">
    <property type="match status" value="1"/>
</dbReference>
<protein>
    <recommendedName>
        <fullName evidence="1">DUF1330 domain-containing protein</fullName>
    </recommendedName>
</protein>
<dbReference type="SUPFAM" id="SSF54909">
    <property type="entry name" value="Dimeric alpha+beta barrel"/>
    <property type="match status" value="1"/>
</dbReference>
<dbReference type="STRING" id="1231623.Tasa_017_027"/>
<evidence type="ECO:0000313" key="3">
    <source>
        <dbReference type="Proteomes" id="UP000032679"/>
    </source>
</evidence>
<reference evidence="2 3" key="1">
    <citation type="submission" date="2012-10" db="EMBL/GenBank/DDBJ databases">
        <title>Genome sequencing of Tanticharoenia sakaeratensis NBRC 103193.</title>
        <authorList>
            <person name="Azuma Y."/>
            <person name="Hadano H."/>
            <person name="Hirakawa H."/>
            <person name="Matsushita K."/>
        </authorList>
    </citation>
    <scope>NUCLEOTIDE SEQUENCE [LARGE SCALE GENOMIC DNA]</scope>
    <source>
        <strain evidence="2 3">NBRC 103193</strain>
    </source>
</reference>
<dbReference type="OrthoDB" id="9806380at2"/>
<dbReference type="Pfam" id="PF07045">
    <property type="entry name" value="DUF1330"/>
    <property type="match status" value="1"/>
</dbReference>
<sequence length="95" mass="10522">MACYIVFTKESVQDQSELDTYQANVGQTFAGHPVKILAAYGRQETLEGKGPEGVVIVEFPNAQAAHDWYDGPGYTQVRQHRFKGATYRATLVEGL</sequence>
<evidence type="ECO:0000313" key="2">
    <source>
        <dbReference type="EMBL" id="GAN54144.1"/>
    </source>
</evidence>
<accession>A0A0D6MKE3</accession>
<proteinExistence type="predicted"/>
<dbReference type="RefSeq" id="WP_048848698.1">
    <property type="nucleotide sequence ID" value="NZ_BALE01000017.1"/>
</dbReference>
<dbReference type="EMBL" id="BALE01000017">
    <property type="protein sequence ID" value="GAN54144.1"/>
    <property type="molecule type" value="Genomic_DNA"/>
</dbReference>